<protein>
    <submittedName>
        <fullName evidence="5">Restriction endonuclease subunit S</fullName>
        <ecNumber evidence="5">3.1.21.-</ecNumber>
    </submittedName>
</protein>
<dbReference type="SUPFAM" id="SSF116734">
    <property type="entry name" value="DNA methylase specificity domain"/>
    <property type="match status" value="2"/>
</dbReference>
<organism evidence="5 6">
    <name type="scientific">Microvirga terrae</name>
    <dbReference type="NCBI Taxonomy" id="2740529"/>
    <lineage>
        <taxon>Bacteria</taxon>
        <taxon>Pseudomonadati</taxon>
        <taxon>Pseudomonadota</taxon>
        <taxon>Alphaproteobacteria</taxon>
        <taxon>Hyphomicrobiales</taxon>
        <taxon>Methylobacteriaceae</taxon>
        <taxon>Microvirga</taxon>
    </lineage>
</organism>
<dbReference type="GO" id="GO:0016787">
    <property type="term" value="F:hydrolase activity"/>
    <property type="evidence" value="ECO:0007669"/>
    <property type="project" value="UniProtKB-KW"/>
</dbReference>
<dbReference type="PANTHER" id="PTHR30408">
    <property type="entry name" value="TYPE-1 RESTRICTION ENZYME ECOKI SPECIFICITY PROTEIN"/>
    <property type="match status" value="1"/>
</dbReference>
<dbReference type="Pfam" id="PF01420">
    <property type="entry name" value="Methylase_S"/>
    <property type="match status" value="2"/>
</dbReference>
<evidence type="ECO:0000313" key="6">
    <source>
        <dbReference type="Proteomes" id="UP001017257"/>
    </source>
</evidence>
<evidence type="ECO:0000256" key="1">
    <source>
        <dbReference type="ARBA" id="ARBA00010923"/>
    </source>
</evidence>
<gene>
    <name evidence="5" type="ORF">HPT29_020605</name>
</gene>
<dbReference type="Gene3D" id="3.90.220.20">
    <property type="entry name" value="DNA methylase specificity domains"/>
    <property type="match status" value="2"/>
</dbReference>
<dbReference type="InterPro" id="IPR044946">
    <property type="entry name" value="Restrct_endonuc_typeI_TRD_sf"/>
</dbReference>
<accession>A0ABY5RNP8</accession>
<feature type="domain" description="Type I restriction modification DNA specificity" evidence="4">
    <location>
        <begin position="64"/>
        <end position="191"/>
    </location>
</feature>
<sequence>MAGNPTRTVEELQAEGVIFVEDGNHGEYRPLPHEFVPSGMAFIRAADLKDGNVMFSTCEHINDAAAARVRKGIGAPNDIILSHKGTVGKIARVGQNPPAFVCSPQTTVWRSLDPNKLDRAYLYAFMRSSEFAKQLYKVQGETDMAPYVSLTAQRRFSIPLPHIDTQRSIGEITSTLDNKIELNQRMAETLEEIARALFKSWFVDFDPVRAKAEGRPTGLPDDIAALFPSCFGDDGLPEGWSTAPFGELFEVRSGNTPSTDKPEYWGEEHSWATPRDLSRLSSPILLATERQLSKAGLEQSNSGLLPPRSILLSTRAPIGYLAFAVVPVAINQGMAGIVAKKWSTSYAWLWCEQNVDMFISVAGGSTFPEISKGTLRSLPMLAPPNDIIEAFSGRADELVSRIINLAKESQTLGELRDILLPKLIFGELSIQSSAEAGVAA</sequence>
<reference evidence="5" key="1">
    <citation type="submission" date="2022-08" db="EMBL/GenBank/DDBJ databases">
        <title>Microvirga terrae sp. nov., isolated from soil.</title>
        <authorList>
            <person name="Kim K.H."/>
            <person name="Seo Y.L."/>
            <person name="Kim J.M."/>
            <person name="Lee J.K."/>
            <person name="Han D.M."/>
            <person name="Jeon C.O."/>
        </authorList>
    </citation>
    <scope>NUCLEOTIDE SEQUENCE</scope>
    <source>
        <strain evidence="5">R24</strain>
    </source>
</reference>
<proteinExistence type="inferred from homology"/>
<keyword evidence="5" id="KW-0378">Hydrolase</keyword>
<dbReference type="Proteomes" id="UP001017257">
    <property type="component" value="Chromosome"/>
</dbReference>
<evidence type="ECO:0000256" key="3">
    <source>
        <dbReference type="ARBA" id="ARBA00023125"/>
    </source>
</evidence>
<dbReference type="Gene3D" id="1.10.287.1120">
    <property type="entry name" value="Bipartite methylase S protein"/>
    <property type="match status" value="1"/>
</dbReference>
<keyword evidence="3" id="KW-0238">DNA-binding</keyword>
<dbReference type="RefSeq" id="WP_173947233.1">
    <property type="nucleotide sequence ID" value="NZ_CP102845.1"/>
</dbReference>
<keyword evidence="6" id="KW-1185">Reference proteome</keyword>
<feature type="domain" description="Type I restriction modification DNA specificity" evidence="4">
    <location>
        <begin position="237"/>
        <end position="384"/>
    </location>
</feature>
<evidence type="ECO:0000256" key="2">
    <source>
        <dbReference type="ARBA" id="ARBA00022747"/>
    </source>
</evidence>
<comment type="similarity">
    <text evidence="1">Belongs to the type-I restriction system S methylase family.</text>
</comment>
<keyword evidence="5" id="KW-0540">Nuclease</keyword>
<evidence type="ECO:0000313" key="5">
    <source>
        <dbReference type="EMBL" id="UVF18855.1"/>
    </source>
</evidence>
<dbReference type="GO" id="GO:0004519">
    <property type="term" value="F:endonuclease activity"/>
    <property type="evidence" value="ECO:0007669"/>
    <property type="project" value="UniProtKB-KW"/>
</dbReference>
<keyword evidence="2" id="KW-0680">Restriction system</keyword>
<dbReference type="InterPro" id="IPR000055">
    <property type="entry name" value="Restrct_endonuc_typeI_TRD"/>
</dbReference>
<dbReference type="PANTHER" id="PTHR30408:SF13">
    <property type="entry name" value="TYPE I RESTRICTION ENZYME HINDI SPECIFICITY SUBUNIT"/>
    <property type="match status" value="1"/>
</dbReference>
<dbReference type="EC" id="3.1.21.-" evidence="5"/>
<name>A0ABY5RNP8_9HYPH</name>
<keyword evidence="5" id="KW-0255">Endonuclease</keyword>
<dbReference type="EMBL" id="CP102845">
    <property type="protein sequence ID" value="UVF18855.1"/>
    <property type="molecule type" value="Genomic_DNA"/>
</dbReference>
<evidence type="ECO:0000259" key="4">
    <source>
        <dbReference type="Pfam" id="PF01420"/>
    </source>
</evidence>
<dbReference type="InterPro" id="IPR052021">
    <property type="entry name" value="Type-I_RS_S_subunit"/>
</dbReference>